<reference evidence="2 3" key="1">
    <citation type="submission" date="2019-10" db="EMBL/GenBank/DDBJ databases">
        <title>Description of Paenibacillus terrestris sp. nov.</title>
        <authorList>
            <person name="Carlier A."/>
            <person name="Qi S."/>
        </authorList>
    </citation>
    <scope>NUCLEOTIDE SEQUENCE [LARGE SCALE GENOMIC DNA]</scope>
    <source>
        <strain evidence="2 3">LMG 31458</strain>
    </source>
</reference>
<name>A0ABX1XPN0_9BACL</name>
<accession>A0ABX1XPN0</accession>
<sequence>MTFIRKMIVLLSIVVGWCLISLPAEAHQLNKGFSQIKIEGRQAVYELFLPEGELPFIDADENKRVTAEELAAGRGRLADYVRQHVELKRGDETLAYRFVSAELSDHHENPGVQMLLTYTSRFAIDNLTVHYSLFFDDIDPTHVNFITIVNGDDVVDTYFDTGTRMLRYGSSGDSDTSRTLLQYAWLGMKHIWTGYDHLIFLLSLLIVAAGWRDALRIVTAFTAAHSVTLLLTATEMIRVNSRLIEIFIALSIAYVAAENWFIRRRTNAPRYRWLLTFAFGLVHGMGFAGALQEMGLPSRNFISSLLSFNAGIEIGQLAIVAAVLPLLLQIRSRKWYSPFAIGLSAVLFALGVAWAVQRGLQP</sequence>
<feature type="transmembrane region" description="Helical" evidence="1">
    <location>
        <begin position="335"/>
        <end position="356"/>
    </location>
</feature>
<evidence type="ECO:0000313" key="3">
    <source>
        <dbReference type="Proteomes" id="UP000616779"/>
    </source>
</evidence>
<dbReference type="InterPro" id="IPR032809">
    <property type="entry name" value="Put_HupE_UreJ"/>
</dbReference>
<evidence type="ECO:0000313" key="2">
    <source>
        <dbReference type="EMBL" id="NOU70349.1"/>
    </source>
</evidence>
<feature type="transmembrane region" description="Helical" evidence="1">
    <location>
        <begin position="243"/>
        <end position="261"/>
    </location>
</feature>
<dbReference type="InterPro" id="IPR018247">
    <property type="entry name" value="EF_Hand_1_Ca_BS"/>
</dbReference>
<gene>
    <name evidence="2" type="ORF">GC098_02675</name>
</gene>
<comment type="caution">
    <text evidence="2">The sequence shown here is derived from an EMBL/GenBank/DDBJ whole genome shotgun (WGS) entry which is preliminary data.</text>
</comment>
<feature type="transmembrane region" description="Helical" evidence="1">
    <location>
        <begin position="273"/>
        <end position="292"/>
    </location>
</feature>
<organism evidence="2 3">
    <name type="scientific">Paenibacillus phytorum</name>
    <dbReference type="NCBI Taxonomy" id="2654977"/>
    <lineage>
        <taxon>Bacteria</taxon>
        <taxon>Bacillati</taxon>
        <taxon>Bacillota</taxon>
        <taxon>Bacilli</taxon>
        <taxon>Bacillales</taxon>
        <taxon>Paenibacillaceae</taxon>
        <taxon>Paenibacillus</taxon>
    </lineage>
</organism>
<keyword evidence="1" id="KW-0472">Membrane</keyword>
<keyword evidence="3" id="KW-1185">Reference proteome</keyword>
<keyword evidence="1" id="KW-1133">Transmembrane helix</keyword>
<evidence type="ECO:0000256" key="1">
    <source>
        <dbReference type="SAM" id="Phobius"/>
    </source>
</evidence>
<feature type="transmembrane region" description="Helical" evidence="1">
    <location>
        <begin position="304"/>
        <end position="328"/>
    </location>
</feature>
<proteinExistence type="predicted"/>
<dbReference type="EMBL" id="WHOA01000016">
    <property type="protein sequence ID" value="NOU70349.1"/>
    <property type="molecule type" value="Genomic_DNA"/>
</dbReference>
<dbReference type="RefSeq" id="WP_171640743.1">
    <property type="nucleotide sequence ID" value="NZ_WHOA01000016.1"/>
</dbReference>
<feature type="transmembrane region" description="Helical" evidence="1">
    <location>
        <begin position="218"/>
        <end position="237"/>
    </location>
</feature>
<evidence type="ECO:0008006" key="4">
    <source>
        <dbReference type="Google" id="ProtNLM"/>
    </source>
</evidence>
<dbReference type="Pfam" id="PF13795">
    <property type="entry name" value="HupE_UreJ_2"/>
    <property type="match status" value="1"/>
</dbReference>
<dbReference type="PROSITE" id="PS00018">
    <property type="entry name" value="EF_HAND_1"/>
    <property type="match status" value="1"/>
</dbReference>
<protein>
    <recommendedName>
        <fullName evidence="4">HupE/UreJ family protein</fullName>
    </recommendedName>
</protein>
<keyword evidence="1" id="KW-0812">Transmembrane</keyword>
<feature type="transmembrane region" description="Helical" evidence="1">
    <location>
        <begin position="192"/>
        <end position="211"/>
    </location>
</feature>
<dbReference type="Proteomes" id="UP000616779">
    <property type="component" value="Unassembled WGS sequence"/>
</dbReference>